<name>A0ABM3HB38_9MYRT</name>
<dbReference type="Proteomes" id="UP000827889">
    <property type="component" value="Chromosome 4"/>
</dbReference>
<reference evidence="6" key="1">
    <citation type="submission" date="2025-08" db="UniProtKB">
        <authorList>
            <consortium name="RefSeq"/>
        </authorList>
    </citation>
    <scope>IDENTIFICATION</scope>
    <source>
        <tissue evidence="6">Leaf</tissue>
    </source>
</reference>
<evidence type="ECO:0000256" key="1">
    <source>
        <dbReference type="ARBA" id="ARBA00005771"/>
    </source>
</evidence>
<gene>
    <name evidence="6" type="primary">LOC115749635</name>
</gene>
<sequence>MDSTTCDFHQLLVSKPNGEVIMDEEGNDPEEIDHKDICMEWEAILPTLPKQKGWMADHLVQYQGVWLSPSGLKGVMLARHHFTCLPTDIILSTSPKAGTTWFKALLFTIMNRRIYQFSSHPLLTTNPHDLVLFIEAMFDQAPTASPVKDGISSSRLLSTHMPYSLLPNSVKTSCCRIVYVCRDPKDALISQWQYLKKLRPKEMPPLPLEEAFGLFCDGVSHFGPFWDHALGYYGASRESPQKVLVLTYEAMMTDPAFNIKRVADFVGHPLDPEEESGGVVERMVSLCSFENLSRLEVNKGGVQQFTAQFMVPNSNFFRKGQIGDWRNHLTPTMAESLNKITKERFGGPDLEFLYS</sequence>
<dbReference type="PANTHER" id="PTHR11783">
    <property type="entry name" value="SULFOTRANSFERASE SULT"/>
    <property type="match status" value="1"/>
</dbReference>
<keyword evidence="5" id="KW-1185">Reference proteome</keyword>
<dbReference type="EC" id="2.8.2.-" evidence="3"/>
<dbReference type="GeneID" id="115749635"/>
<dbReference type="InterPro" id="IPR000863">
    <property type="entry name" value="Sulfotransferase_dom"/>
</dbReference>
<comment type="similarity">
    <text evidence="1 3">Belongs to the sulfotransferase 1 family.</text>
</comment>
<evidence type="ECO:0000259" key="4">
    <source>
        <dbReference type="Pfam" id="PF00685"/>
    </source>
</evidence>
<proteinExistence type="inferred from homology"/>
<evidence type="ECO:0000256" key="2">
    <source>
        <dbReference type="ARBA" id="ARBA00022679"/>
    </source>
</evidence>
<protein>
    <recommendedName>
        <fullName evidence="3">Sulfotransferase</fullName>
        <ecNumber evidence="3">2.8.2.-</ecNumber>
    </recommendedName>
</protein>
<dbReference type="SUPFAM" id="SSF52540">
    <property type="entry name" value="P-loop containing nucleoside triphosphate hydrolases"/>
    <property type="match status" value="1"/>
</dbReference>
<dbReference type="RefSeq" id="XP_048133803.1">
    <property type="nucleotide sequence ID" value="XM_048277846.1"/>
</dbReference>
<evidence type="ECO:0000313" key="6">
    <source>
        <dbReference type="RefSeq" id="XP_048133803.1"/>
    </source>
</evidence>
<keyword evidence="2 3" id="KW-0808">Transferase</keyword>
<evidence type="ECO:0000313" key="5">
    <source>
        <dbReference type="Proteomes" id="UP000827889"/>
    </source>
</evidence>
<feature type="domain" description="Sulfotransferase" evidence="4">
    <location>
        <begin position="86"/>
        <end position="346"/>
    </location>
</feature>
<evidence type="ECO:0000256" key="3">
    <source>
        <dbReference type="RuleBase" id="RU361155"/>
    </source>
</evidence>
<dbReference type="Gene3D" id="3.40.50.300">
    <property type="entry name" value="P-loop containing nucleotide triphosphate hydrolases"/>
    <property type="match status" value="1"/>
</dbReference>
<dbReference type="Pfam" id="PF00685">
    <property type="entry name" value="Sulfotransfer_1"/>
    <property type="match status" value="1"/>
</dbReference>
<organism evidence="5 6">
    <name type="scientific">Rhodamnia argentea</name>
    <dbReference type="NCBI Taxonomy" id="178133"/>
    <lineage>
        <taxon>Eukaryota</taxon>
        <taxon>Viridiplantae</taxon>
        <taxon>Streptophyta</taxon>
        <taxon>Embryophyta</taxon>
        <taxon>Tracheophyta</taxon>
        <taxon>Spermatophyta</taxon>
        <taxon>Magnoliopsida</taxon>
        <taxon>eudicotyledons</taxon>
        <taxon>Gunneridae</taxon>
        <taxon>Pentapetalae</taxon>
        <taxon>rosids</taxon>
        <taxon>malvids</taxon>
        <taxon>Myrtales</taxon>
        <taxon>Myrtaceae</taxon>
        <taxon>Myrtoideae</taxon>
        <taxon>Myrteae</taxon>
        <taxon>Australasian group</taxon>
        <taxon>Rhodamnia</taxon>
    </lineage>
</organism>
<accession>A0ABM3HB38</accession>
<dbReference type="InterPro" id="IPR027417">
    <property type="entry name" value="P-loop_NTPase"/>
</dbReference>